<dbReference type="InterPro" id="IPR016024">
    <property type="entry name" value="ARM-type_fold"/>
</dbReference>
<dbReference type="AlphaFoldDB" id="A0A916ZBW6"/>
<accession>A0A916ZBW6</accession>
<evidence type="ECO:0000313" key="1">
    <source>
        <dbReference type="EMBL" id="GGD86731.1"/>
    </source>
</evidence>
<name>A0A916ZBW6_9BACL</name>
<evidence type="ECO:0000313" key="2">
    <source>
        <dbReference type="Proteomes" id="UP000612456"/>
    </source>
</evidence>
<dbReference type="EMBL" id="BMHP01000004">
    <property type="protein sequence ID" value="GGD86731.1"/>
    <property type="molecule type" value="Genomic_DNA"/>
</dbReference>
<dbReference type="SUPFAM" id="SSF48371">
    <property type="entry name" value="ARM repeat"/>
    <property type="match status" value="1"/>
</dbReference>
<reference evidence="1" key="1">
    <citation type="journal article" date="2014" name="Int. J. Syst. Evol. Microbiol.">
        <title>Complete genome sequence of Corynebacterium casei LMG S-19264T (=DSM 44701T), isolated from a smear-ripened cheese.</title>
        <authorList>
            <consortium name="US DOE Joint Genome Institute (JGI-PGF)"/>
            <person name="Walter F."/>
            <person name="Albersmeier A."/>
            <person name="Kalinowski J."/>
            <person name="Ruckert C."/>
        </authorList>
    </citation>
    <scope>NUCLEOTIDE SEQUENCE</scope>
    <source>
        <strain evidence="1">CGMCC 1.15178</strain>
    </source>
</reference>
<comment type="caution">
    <text evidence="1">The sequence shown here is derived from an EMBL/GenBank/DDBJ whole genome shotgun (WGS) entry which is preliminary data.</text>
</comment>
<dbReference type="Pfam" id="PF08713">
    <property type="entry name" value="DNA_alkylation"/>
    <property type="match status" value="1"/>
</dbReference>
<reference evidence="1" key="2">
    <citation type="submission" date="2020-09" db="EMBL/GenBank/DDBJ databases">
        <authorList>
            <person name="Sun Q."/>
            <person name="Zhou Y."/>
        </authorList>
    </citation>
    <scope>NUCLEOTIDE SEQUENCE</scope>
    <source>
        <strain evidence="1">CGMCC 1.15178</strain>
    </source>
</reference>
<gene>
    <name evidence="1" type="ORF">GCM10010911_51520</name>
</gene>
<dbReference type="Gene3D" id="1.25.40.290">
    <property type="entry name" value="ARM repeat domains"/>
    <property type="match status" value="1"/>
</dbReference>
<sequence length="376" mass="42827">MAEPLKNMFDLPFLRQFGVLVHSGWSSFEEERFVRLVTRDDWDKLELKGRIRRITESLGATLPPDFAAALDVLYRIDEQCVGFPYLFFPDFVEVYGMDHWELSMEALERFTSKSSAEFAIRPFLLAQTDRTMERMRQWAEHESEHVRRLASEGCRPRLPWASALGMFKLDPSPILPILEKLKCDDSLYVRKSVANNLNDIAKDHPDLVRRIASQWSGRHPLTDWIVRRGCRTLLRADDEATMALLGYDGAAAAEAISGARLTPRESSARMGGFSELDYELQLQIRTPLRLRIELGVDYVKAGGKISQKRFLVADRAVSADTRITGMKKLDWKELTTRKHYPGVHKLHLLVGGRPVATAQITLVEEDNRTPAEEGAT</sequence>
<organism evidence="1 2">
    <name type="scientific">Paenibacillus nasutitermitis</name>
    <dbReference type="NCBI Taxonomy" id="1652958"/>
    <lineage>
        <taxon>Bacteria</taxon>
        <taxon>Bacillati</taxon>
        <taxon>Bacillota</taxon>
        <taxon>Bacilli</taxon>
        <taxon>Bacillales</taxon>
        <taxon>Paenibacillaceae</taxon>
        <taxon>Paenibacillus</taxon>
    </lineage>
</organism>
<proteinExistence type="predicted"/>
<protein>
    <recommendedName>
        <fullName evidence="3">DNA alkylation repair protein</fullName>
    </recommendedName>
</protein>
<dbReference type="InterPro" id="IPR014825">
    <property type="entry name" value="DNA_alkylation"/>
</dbReference>
<dbReference type="Proteomes" id="UP000612456">
    <property type="component" value="Unassembled WGS sequence"/>
</dbReference>
<keyword evidence="2" id="KW-1185">Reference proteome</keyword>
<dbReference type="RefSeq" id="WP_188996476.1">
    <property type="nucleotide sequence ID" value="NZ_BMHP01000004.1"/>
</dbReference>
<evidence type="ECO:0008006" key="3">
    <source>
        <dbReference type="Google" id="ProtNLM"/>
    </source>
</evidence>